<evidence type="ECO:0000259" key="7">
    <source>
        <dbReference type="Pfam" id="PF02826"/>
    </source>
</evidence>
<dbReference type="InterPro" id="IPR006140">
    <property type="entry name" value="D-isomer_DH_NAD-bd"/>
</dbReference>
<evidence type="ECO:0000256" key="5">
    <source>
        <dbReference type="RuleBase" id="RU003719"/>
    </source>
</evidence>
<dbReference type="FunFam" id="3.40.50.720:FF:000203">
    <property type="entry name" value="D-3-phosphoglycerate dehydrogenase (SerA)"/>
    <property type="match status" value="1"/>
</dbReference>
<accession>A0A1H1SE80</accession>
<evidence type="ECO:0000256" key="4">
    <source>
        <dbReference type="ARBA" id="ARBA00023027"/>
    </source>
</evidence>
<dbReference type="PANTHER" id="PTHR42789">
    <property type="entry name" value="D-ISOMER SPECIFIC 2-HYDROXYACID DEHYDROGENASE FAMILY PROTEIN (AFU_ORTHOLOGUE AFUA_6G10090)"/>
    <property type="match status" value="1"/>
</dbReference>
<evidence type="ECO:0000256" key="2">
    <source>
        <dbReference type="ARBA" id="ARBA00022605"/>
    </source>
</evidence>
<evidence type="ECO:0000256" key="1">
    <source>
        <dbReference type="ARBA" id="ARBA00005854"/>
    </source>
</evidence>
<dbReference type="PROSITE" id="PS00065">
    <property type="entry name" value="D_2_HYDROXYACID_DH_1"/>
    <property type="match status" value="1"/>
</dbReference>
<dbReference type="SUPFAM" id="SSF52283">
    <property type="entry name" value="Formate/glycerate dehydrogenase catalytic domain-like"/>
    <property type="match status" value="1"/>
</dbReference>
<protein>
    <submittedName>
        <fullName evidence="8">Phosphoglycerate dehydrogenase</fullName>
    </submittedName>
</protein>
<evidence type="ECO:0000256" key="3">
    <source>
        <dbReference type="ARBA" id="ARBA00023002"/>
    </source>
</evidence>
<dbReference type="SUPFAM" id="SSF51735">
    <property type="entry name" value="NAD(P)-binding Rossmann-fold domains"/>
    <property type="match status" value="1"/>
</dbReference>
<dbReference type="GO" id="GO:0008652">
    <property type="term" value="P:amino acid biosynthetic process"/>
    <property type="evidence" value="ECO:0007669"/>
    <property type="project" value="UniProtKB-KW"/>
</dbReference>
<comment type="similarity">
    <text evidence="1 5">Belongs to the D-isomer specific 2-hydroxyacid dehydrogenase family.</text>
</comment>
<evidence type="ECO:0000313" key="8">
    <source>
        <dbReference type="EMBL" id="SDS45679.1"/>
    </source>
</evidence>
<dbReference type="RefSeq" id="WP_091370263.1">
    <property type="nucleotide sequence ID" value="NZ_LT629740.1"/>
</dbReference>
<proteinExistence type="inferred from homology"/>
<dbReference type="GO" id="GO:0016616">
    <property type="term" value="F:oxidoreductase activity, acting on the CH-OH group of donors, NAD or NADP as acceptor"/>
    <property type="evidence" value="ECO:0007669"/>
    <property type="project" value="InterPro"/>
</dbReference>
<dbReference type="AlphaFoldDB" id="A0A1H1SE80"/>
<dbReference type="STRING" id="652787.SAMN05216490_1186"/>
<dbReference type="OrthoDB" id="1522997at2"/>
<evidence type="ECO:0000259" key="6">
    <source>
        <dbReference type="Pfam" id="PF00389"/>
    </source>
</evidence>
<dbReference type="Proteomes" id="UP000199679">
    <property type="component" value="Chromosome I"/>
</dbReference>
<keyword evidence="2" id="KW-0028">Amino-acid biosynthesis</keyword>
<feature type="domain" description="D-isomer specific 2-hydroxyacid dehydrogenase NAD-binding" evidence="7">
    <location>
        <begin position="118"/>
        <end position="289"/>
    </location>
</feature>
<dbReference type="InterPro" id="IPR050857">
    <property type="entry name" value="D-2-hydroxyacid_DH"/>
</dbReference>
<dbReference type="Pfam" id="PF00389">
    <property type="entry name" value="2-Hacid_dh"/>
    <property type="match status" value="1"/>
</dbReference>
<gene>
    <name evidence="8" type="ORF">SAMN05216490_1186</name>
</gene>
<keyword evidence="4" id="KW-0520">NAD</keyword>
<dbReference type="InterPro" id="IPR029752">
    <property type="entry name" value="D-isomer_DH_CS1"/>
</dbReference>
<feature type="domain" description="D-isomer specific 2-hydroxyacid dehydrogenase catalytic" evidence="6">
    <location>
        <begin position="31"/>
        <end position="311"/>
    </location>
</feature>
<reference evidence="8 9" key="1">
    <citation type="submission" date="2016-10" db="EMBL/GenBank/DDBJ databases">
        <authorList>
            <person name="de Groot N.N."/>
        </authorList>
    </citation>
    <scope>NUCLEOTIDE SEQUENCE [LARGE SCALE GENOMIC DNA]</scope>
    <source>
        <strain evidence="8 9">MP1X4</strain>
    </source>
</reference>
<dbReference type="InterPro" id="IPR006139">
    <property type="entry name" value="D-isomer_2_OHA_DH_cat_dom"/>
</dbReference>
<sequence length="313" mass="35116">MKNNSPLKIAVLDDYQQVAFKFADWHTITSKAEVKVFHDHIADEKVVIERLLPFNIVCVMRERTPLTRNILAQLPNLKLIVSTGMRNASIDNKAVEELGIPLKYTRYVENGAPEITWALLMAIARHIPQESNNFKNGWQTTVGTDLKGKTIGILGLGRVGSKIAAYAKAFDMNIIAWSQNLTEEKAIEAGAKLVSKETLFKEADFVTIHLVLSDRTKGIIGAEELQLMKPTAYFINTSRGPLVYEKALIEILQQKKIAGAALDVYDTEPLPLDHPFRKMDNVLGTSHIGYVTEDTYKVFYEDTVKAIEDWIAV</sequence>
<evidence type="ECO:0000313" key="9">
    <source>
        <dbReference type="Proteomes" id="UP000199679"/>
    </source>
</evidence>
<dbReference type="Gene3D" id="3.40.50.720">
    <property type="entry name" value="NAD(P)-binding Rossmann-like Domain"/>
    <property type="match status" value="2"/>
</dbReference>
<name>A0A1H1SE80_MUCMA</name>
<dbReference type="InterPro" id="IPR036291">
    <property type="entry name" value="NAD(P)-bd_dom_sf"/>
</dbReference>
<organism evidence="8 9">
    <name type="scientific">Mucilaginibacter mallensis</name>
    <dbReference type="NCBI Taxonomy" id="652787"/>
    <lineage>
        <taxon>Bacteria</taxon>
        <taxon>Pseudomonadati</taxon>
        <taxon>Bacteroidota</taxon>
        <taxon>Sphingobacteriia</taxon>
        <taxon>Sphingobacteriales</taxon>
        <taxon>Sphingobacteriaceae</taxon>
        <taxon>Mucilaginibacter</taxon>
    </lineage>
</organism>
<dbReference type="EMBL" id="LT629740">
    <property type="protein sequence ID" value="SDS45679.1"/>
    <property type="molecule type" value="Genomic_DNA"/>
</dbReference>
<keyword evidence="9" id="KW-1185">Reference proteome</keyword>
<dbReference type="PANTHER" id="PTHR42789:SF1">
    <property type="entry name" value="D-ISOMER SPECIFIC 2-HYDROXYACID DEHYDROGENASE FAMILY PROTEIN (AFU_ORTHOLOGUE AFUA_6G10090)"/>
    <property type="match status" value="1"/>
</dbReference>
<dbReference type="GO" id="GO:0051287">
    <property type="term" value="F:NAD binding"/>
    <property type="evidence" value="ECO:0007669"/>
    <property type="project" value="InterPro"/>
</dbReference>
<dbReference type="CDD" id="cd12169">
    <property type="entry name" value="PGDH_like_1"/>
    <property type="match status" value="1"/>
</dbReference>
<dbReference type="Pfam" id="PF02826">
    <property type="entry name" value="2-Hacid_dh_C"/>
    <property type="match status" value="1"/>
</dbReference>
<keyword evidence="3 5" id="KW-0560">Oxidoreductase</keyword>